<feature type="transmembrane region" description="Helical" evidence="6">
    <location>
        <begin position="45"/>
        <end position="70"/>
    </location>
</feature>
<dbReference type="EMBL" id="JAGPXD010000005">
    <property type="protein sequence ID" value="KAH7354287.1"/>
    <property type="molecule type" value="Genomic_DNA"/>
</dbReference>
<dbReference type="Proteomes" id="UP000813385">
    <property type="component" value="Unassembled WGS sequence"/>
</dbReference>
<dbReference type="Pfam" id="PF10190">
    <property type="entry name" value="Tmemb_170"/>
    <property type="match status" value="1"/>
</dbReference>
<keyword evidence="8" id="KW-1185">Reference proteome</keyword>
<keyword evidence="4 6" id="KW-1133">Transmembrane helix</keyword>
<comment type="caution">
    <text evidence="7">The sequence shown here is derived from an EMBL/GenBank/DDBJ whole genome shotgun (WGS) entry which is preliminary data.</text>
</comment>
<evidence type="ECO:0000313" key="7">
    <source>
        <dbReference type="EMBL" id="KAH7354287.1"/>
    </source>
</evidence>
<evidence type="ECO:0000256" key="2">
    <source>
        <dbReference type="ARBA" id="ARBA00006325"/>
    </source>
</evidence>
<dbReference type="OrthoDB" id="4821310at2759"/>
<accession>A0A8K0TC69</accession>
<evidence type="ECO:0000256" key="6">
    <source>
        <dbReference type="SAM" id="Phobius"/>
    </source>
</evidence>
<comment type="subcellular location">
    <subcellularLocation>
        <location evidence="1">Membrane</location>
        <topology evidence="1">Multi-pass membrane protein</topology>
    </subcellularLocation>
</comment>
<comment type="similarity">
    <text evidence="2">Belongs to the TMEM170 family.</text>
</comment>
<protein>
    <submittedName>
        <fullName evidence="7">Uncharacterized protein</fullName>
    </submittedName>
</protein>
<organism evidence="7 8">
    <name type="scientific">Plectosphaerella cucumerina</name>
    <dbReference type="NCBI Taxonomy" id="40658"/>
    <lineage>
        <taxon>Eukaryota</taxon>
        <taxon>Fungi</taxon>
        <taxon>Dikarya</taxon>
        <taxon>Ascomycota</taxon>
        <taxon>Pezizomycotina</taxon>
        <taxon>Sordariomycetes</taxon>
        <taxon>Hypocreomycetidae</taxon>
        <taxon>Glomerellales</taxon>
        <taxon>Plectosphaerellaceae</taxon>
        <taxon>Plectosphaerella</taxon>
    </lineage>
</organism>
<evidence type="ECO:0000256" key="1">
    <source>
        <dbReference type="ARBA" id="ARBA00004141"/>
    </source>
</evidence>
<dbReference type="InterPro" id="IPR019334">
    <property type="entry name" value="TMEM170A/B/YPR153W-like"/>
</dbReference>
<dbReference type="PANTHER" id="PTHR22779:SF6">
    <property type="entry name" value="SD17342P"/>
    <property type="match status" value="1"/>
</dbReference>
<gene>
    <name evidence="7" type="ORF">B0T11DRAFT_332139</name>
</gene>
<evidence type="ECO:0000256" key="4">
    <source>
        <dbReference type="ARBA" id="ARBA00022989"/>
    </source>
</evidence>
<dbReference type="AlphaFoldDB" id="A0A8K0TC69"/>
<evidence type="ECO:0000256" key="3">
    <source>
        <dbReference type="ARBA" id="ARBA00022692"/>
    </source>
</evidence>
<dbReference type="GO" id="GO:0016020">
    <property type="term" value="C:membrane"/>
    <property type="evidence" value="ECO:0007669"/>
    <property type="project" value="UniProtKB-SubCell"/>
</dbReference>
<keyword evidence="3 6" id="KW-0812">Transmembrane</keyword>
<sequence length="113" mass="12530">MAQRGDDAYPPVGYVTPPFPSLTFQFPDISSTTTPRLSLYYVYDIWRFTVLWTIIIFGVVHAASAATAILMQGGKKRSWMYLWLAPLVYLAVSMVQGIFVGSVVGLMCVLSLS</sequence>
<keyword evidence="5 6" id="KW-0472">Membrane</keyword>
<proteinExistence type="inferred from homology"/>
<evidence type="ECO:0000256" key="5">
    <source>
        <dbReference type="ARBA" id="ARBA00023136"/>
    </source>
</evidence>
<dbReference type="PANTHER" id="PTHR22779">
    <property type="entry name" value="SD17342P"/>
    <property type="match status" value="1"/>
</dbReference>
<name>A0A8K0TC69_9PEZI</name>
<reference evidence="7" key="1">
    <citation type="journal article" date="2021" name="Nat. Commun.">
        <title>Genetic determinants of endophytism in the Arabidopsis root mycobiome.</title>
        <authorList>
            <person name="Mesny F."/>
            <person name="Miyauchi S."/>
            <person name="Thiergart T."/>
            <person name="Pickel B."/>
            <person name="Atanasova L."/>
            <person name="Karlsson M."/>
            <person name="Huettel B."/>
            <person name="Barry K.W."/>
            <person name="Haridas S."/>
            <person name="Chen C."/>
            <person name="Bauer D."/>
            <person name="Andreopoulos W."/>
            <person name="Pangilinan J."/>
            <person name="LaButti K."/>
            <person name="Riley R."/>
            <person name="Lipzen A."/>
            <person name="Clum A."/>
            <person name="Drula E."/>
            <person name="Henrissat B."/>
            <person name="Kohler A."/>
            <person name="Grigoriev I.V."/>
            <person name="Martin F.M."/>
            <person name="Hacquard S."/>
        </authorList>
    </citation>
    <scope>NUCLEOTIDE SEQUENCE</scope>
    <source>
        <strain evidence="7">MPI-CAGE-AT-0016</strain>
    </source>
</reference>
<feature type="transmembrane region" description="Helical" evidence="6">
    <location>
        <begin position="82"/>
        <end position="112"/>
    </location>
</feature>
<evidence type="ECO:0000313" key="8">
    <source>
        <dbReference type="Proteomes" id="UP000813385"/>
    </source>
</evidence>